<feature type="disulfide bond" evidence="8">
    <location>
        <begin position="201"/>
        <end position="211"/>
    </location>
</feature>
<dbReference type="EMBL" id="MRZV01000729">
    <property type="protein sequence ID" value="PIK45167.1"/>
    <property type="molecule type" value="Genomic_DNA"/>
</dbReference>
<name>A0A2G8KAZ2_STIJA</name>
<dbReference type="FunFam" id="3.10.250.10:FF:000006">
    <property type="entry name" value="neurotrypsin isoform X2"/>
    <property type="match status" value="3"/>
</dbReference>
<gene>
    <name evidence="11" type="ORF">BSL78_17961</name>
</gene>
<feature type="domain" description="SRCR" evidence="10">
    <location>
        <begin position="132"/>
        <end position="234"/>
    </location>
</feature>
<dbReference type="PROSITE" id="PS50287">
    <property type="entry name" value="SRCR_2"/>
    <property type="match status" value="13"/>
</dbReference>
<feature type="disulfide bond" evidence="8">
    <location>
        <begin position="560"/>
        <end position="624"/>
    </location>
</feature>
<reference evidence="11 12" key="1">
    <citation type="journal article" date="2017" name="PLoS Biol.">
        <title>The sea cucumber genome provides insights into morphological evolution and visceral regeneration.</title>
        <authorList>
            <person name="Zhang X."/>
            <person name="Sun L."/>
            <person name="Yuan J."/>
            <person name="Sun Y."/>
            <person name="Gao Y."/>
            <person name="Zhang L."/>
            <person name="Li S."/>
            <person name="Dai H."/>
            <person name="Hamel J.F."/>
            <person name="Liu C."/>
            <person name="Yu Y."/>
            <person name="Liu S."/>
            <person name="Lin W."/>
            <person name="Guo K."/>
            <person name="Jin S."/>
            <person name="Xu P."/>
            <person name="Storey K.B."/>
            <person name="Huan P."/>
            <person name="Zhang T."/>
            <person name="Zhou Y."/>
            <person name="Zhang J."/>
            <person name="Lin C."/>
            <person name="Li X."/>
            <person name="Xing L."/>
            <person name="Huo D."/>
            <person name="Sun M."/>
            <person name="Wang L."/>
            <person name="Mercier A."/>
            <person name="Li F."/>
            <person name="Yang H."/>
            <person name="Xiang J."/>
        </authorList>
    </citation>
    <scope>NUCLEOTIDE SEQUENCE [LARGE SCALE GENOMIC DNA]</scope>
    <source>
        <strain evidence="11">Shaxun</strain>
        <tissue evidence="11">Muscle</tissue>
    </source>
</reference>
<keyword evidence="4" id="KW-0677">Repeat</keyword>
<comment type="caution">
    <text evidence="11">The sequence shown here is derived from an EMBL/GenBank/DDBJ whole genome shotgun (WGS) entry which is preliminary data.</text>
</comment>
<feature type="disulfide bond" evidence="8">
    <location>
        <begin position="604"/>
        <end position="614"/>
    </location>
</feature>
<feature type="disulfide bond" evidence="8">
    <location>
        <begin position="50"/>
        <end position="114"/>
    </location>
</feature>
<keyword evidence="7" id="KW-0325">Glycoprotein</keyword>
<keyword evidence="3 9" id="KW-0732">Signal</keyword>
<evidence type="ECO:0000259" key="10">
    <source>
        <dbReference type="PROSITE" id="PS50287"/>
    </source>
</evidence>
<evidence type="ECO:0000256" key="4">
    <source>
        <dbReference type="ARBA" id="ARBA00022737"/>
    </source>
</evidence>
<feature type="domain" description="SRCR" evidence="10">
    <location>
        <begin position="535"/>
        <end position="635"/>
    </location>
</feature>
<comment type="subcellular location">
    <subcellularLocation>
        <location evidence="1">Secreted</location>
    </subcellularLocation>
</comment>
<feature type="disulfide bond" evidence="8">
    <location>
        <begin position="1252"/>
        <end position="1313"/>
    </location>
</feature>
<evidence type="ECO:0000313" key="11">
    <source>
        <dbReference type="EMBL" id="PIK45167.1"/>
    </source>
</evidence>
<feature type="domain" description="SRCR" evidence="10">
    <location>
        <begin position="1104"/>
        <end position="1204"/>
    </location>
</feature>
<feature type="disulfide bond" evidence="8">
    <location>
        <begin position="1020"/>
        <end position="1084"/>
    </location>
</feature>
<dbReference type="PANTHER" id="PTHR48071">
    <property type="entry name" value="SRCR DOMAIN-CONTAINING PROTEIN"/>
    <property type="match status" value="1"/>
</dbReference>
<feature type="disulfide bond" evidence="8">
    <location>
        <begin position="63"/>
        <end position="124"/>
    </location>
</feature>
<protein>
    <submittedName>
        <fullName evidence="11">Scavenger receptor cysteine-rich protein type 12</fullName>
    </submittedName>
</protein>
<feature type="disulfide bond" evidence="8">
    <location>
        <begin position="94"/>
        <end position="104"/>
    </location>
</feature>
<feature type="domain" description="SRCR" evidence="10">
    <location>
        <begin position="1214"/>
        <end position="1314"/>
    </location>
</feature>
<evidence type="ECO:0000256" key="5">
    <source>
        <dbReference type="ARBA" id="ARBA00023157"/>
    </source>
</evidence>
<dbReference type="PROSITE" id="PS00420">
    <property type="entry name" value="SRCR_1"/>
    <property type="match status" value="11"/>
</dbReference>
<feature type="domain" description="SRCR" evidence="10">
    <location>
        <begin position="25"/>
        <end position="125"/>
    </location>
</feature>
<dbReference type="InterPro" id="IPR001190">
    <property type="entry name" value="SRCR"/>
</dbReference>
<feature type="domain" description="SRCR" evidence="10">
    <location>
        <begin position="1324"/>
        <end position="1424"/>
    </location>
</feature>
<feature type="disulfide bond" evidence="8">
    <location>
        <begin position="573"/>
        <end position="634"/>
    </location>
</feature>
<feature type="domain" description="SRCR" evidence="10">
    <location>
        <begin position="765"/>
        <end position="865"/>
    </location>
</feature>
<feature type="disulfide bond" evidence="8">
    <location>
        <begin position="1033"/>
        <end position="1094"/>
    </location>
</feature>
<feature type="domain" description="SRCR" evidence="10">
    <location>
        <begin position="378"/>
        <end position="417"/>
    </location>
</feature>
<feature type="disulfide bond" evidence="8">
    <location>
        <begin position="918"/>
        <end position="979"/>
    </location>
</feature>
<feature type="disulfide bond" evidence="8">
    <location>
        <begin position="1283"/>
        <end position="1293"/>
    </location>
</feature>
<dbReference type="SUPFAM" id="SSF56487">
    <property type="entry name" value="SRCR-like"/>
    <property type="match status" value="13"/>
</dbReference>
<feature type="disulfide bond" evidence="8">
    <location>
        <begin position="719"/>
        <end position="729"/>
    </location>
</feature>
<proteinExistence type="predicted"/>
<feature type="disulfide bond" evidence="8">
    <location>
        <begin position="1239"/>
        <end position="1303"/>
    </location>
</feature>
<feature type="disulfide bond" evidence="8">
    <location>
        <begin position="1173"/>
        <end position="1183"/>
    </location>
</feature>
<dbReference type="PRINTS" id="PR00258">
    <property type="entry name" value="SPERACTRCPTR"/>
</dbReference>
<feature type="disulfide bond" evidence="8">
    <location>
        <begin position="949"/>
        <end position="959"/>
    </location>
</feature>
<comment type="caution">
    <text evidence="8">Lacks conserved residue(s) required for the propagation of feature annotation.</text>
</comment>
<evidence type="ECO:0000256" key="2">
    <source>
        <dbReference type="ARBA" id="ARBA00022525"/>
    </source>
</evidence>
<keyword evidence="6 11" id="KW-0675">Receptor</keyword>
<feature type="disulfide bond" evidence="8">
    <location>
        <begin position="905"/>
        <end position="969"/>
    </location>
</feature>
<evidence type="ECO:0000256" key="1">
    <source>
        <dbReference type="ARBA" id="ARBA00004613"/>
    </source>
</evidence>
<feature type="signal peptide" evidence="9">
    <location>
        <begin position="1"/>
        <end position="22"/>
    </location>
</feature>
<evidence type="ECO:0000256" key="3">
    <source>
        <dbReference type="ARBA" id="ARBA00022729"/>
    </source>
</evidence>
<dbReference type="SMART" id="SM00202">
    <property type="entry name" value="SR"/>
    <property type="match status" value="12"/>
</dbReference>
<feature type="disulfide bond" evidence="8">
    <location>
        <begin position="463"/>
        <end position="524"/>
    </location>
</feature>
<feature type="disulfide bond" evidence="8">
    <location>
        <begin position="790"/>
        <end position="854"/>
    </location>
</feature>
<keyword evidence="2" id="KW-0964">Secreted</keyword>
<feature type="disulfide bond" evidence="8">
    <location>
        <begin position="803"/>
        <end position="864"/>
    </location>
</feature>
<evidence type="ECO:0000256" key="6">
    <source>
        <dbReference type="ARBA" id="ARBA00023170"/>
    </source>
</evidence>
<feature type="disulfide bond" evidence="8">
    <location>
        <begin position="688"/>
        <end position="749"/>
    </location>
</feature>
<evidence type="ECO:0000256" key="7">
    <source>
        <dbReference type="ARBA" id="ARBA00023180"/>
    </source>
</evidence>
<dbReference type="Proteomes" id="UP000230750">
    <property type="component" value="Unassembled WGS sequence"/>
</dbReference>
<feature type="disulfide bond" evidence="8">
    <location>
        <begin position="1393"/>
        <end position="1403"/>
    </location>
</feature>
<keyword evidence="5 8" id="KW-1015">Disulfide bond</keyword>
<dbReference type="FunFam" id="3.10.250.10:FF:000011">
    <property type="entry name" value="Scavenger receptor class A member 5"/>
    <property type="match status" value="4"/>
</dbReference>
<accession>A0A2G8KAZ2</accession>
<feature type="disulfide bond" evidence="8">
    <location>
        <begin position="834"/>
        <end position="844"/>
    </location>
</feature>
<feature type="disulfide bond" evidence="8">
    <location>
        <begin position="311"/>
        <end position="321"/>
    </location>
</feature>
<feature type="chain" id="PRO_5013634445" evidence="9">
    <location>
        <begin position="23"/>
        <end position="1436"/>
    </location>
</feature>
<feature type="domain" description="SRCR" evidence="10">
    <location>
        <begin position="995"/>
        <end position="1095"/>
    </location>
</feature>
<dbReference type="FunFam" id="3.10.250.10:FF:000005">
    <property type="entry name" value="Neurotrypsin isoform A"/>
    <property type="match status" value="3"/>
</dbReference>
<feature type="domain" description="SRCR" evidence="10">
    <location>
        <begin position="425"/>
        <end position="525"/>
    </location>
</feature>
<dbReference type="GO" id="GO:0005576">
    <property type="term" value="C:extracellular region"/>
    <property type="evidence" value="ECO:0007669"/>
    <property type="project" value="UniProtKB-SubCell"/>
</dbReference>
<organism evidence="11 12">
    <name type="scientific">Stichopus japonicus</name>
    <name type="common">Sea cucumber</name>
    <dbReference type="NCBI Taxonomy" id="307972"/>
    <lineage>
        <taxon>Eukaryota</taxon>
        <taxon>Metazoa</taxon>
        <taxon>Echinodermata</taxon>
        <taxon>Eleutherozoa</taxon>
        <taxon>Echinozoa</taxon>
        <taxon>Holothuroidea</taxon>
        <taxon>Aspidochirotacea</taxon>
        <taxon>Aspidochirotida</taxon>
        <taxon>Stichopodidae</taxon>
        <taxon>Apostichopus</taxon>
    </lineage>
</organism>
<evidence type="ECO:0000256" key="9">
    <source>
        <dbReference type="SAM" id="SignalP"/>
    </source>
</evidence>
<keyword evidence="12" id="KW-1185">Reference proteome</keyword>
<feature type="disulfide bond" evidence="8">
    <location>
        <begin position="675"/>
        <end position="739"/>
    </location>
</feature>
<dbReference type="InterPro" id="IPR036772">
    <property type="entry name" value="SRCR-like_dom_sf"/>
</dbReference>
<evidence type="ECO:0000313" key="12">
    <source>
        <dbReference type="Proteomes" id="UP000230750"/>
    </source>
</evidence>
<dbReference type="OrthoDB" id="536948at2759"/>
<feature type="disulfide bond" evidence="8">
    <location>
        <begin position="1349"/>
        <end position="1413"/>
    </location>
</feature>
<feature type="disulfide bond" evidence="8">
    <location>
        <begin position="1362"/>
        <end position="1423"/>
    </location>
</feature>
<feature type="disulfide bond" evidence="8">
    <location>
        <begin position="1142"/>
        <end position="1203"/>
    </location>
</feature>
<evidence type="ECO:0000256" key="8">
    <source>
        <dbReference type="PROSITE-ProRule" id="PRU00196"/>
    </source>
</evidence>
<dbReference type="Pfam" id="PF00530">
    <property type="entry name" value="SRCR"/>
    <property type="match status" value="13"/>
</dbReference>
<dbReference type="PANTHER" id="PTHR48071:SF18">
    <property type="entry name" value="DELETED IN MALIGNANT BRAIN TUMORS 1 PROTEIN-RELATED"/>
    <property type="match status" value="1"/>
</dbReference>
<feature type="disulfide bond" evidence="8">
    <location>
        <begin position="1064"/>
        <end position="1074"/>
    </location>
</feature>
<feature type="disulfide bond" evidence="8">
    <location>
        <begin position="494"/>
        <end position="504"/>
    </location>
</feature>
<feature type="domain" description="SRCR" evidence="10">
    <location>
        <begin position="880"/>
        <end position="980"/>
    </location>
</feature>
<feature type="domain" description="SRCR" evidence="10">
    <location>
        <begin position="242"/>
        <end position="341"/>
    </location>
</feature>
<dbReference type="GO" id="GO:0016020">
    <property type="term" value="C:membrane"/>
    <property type="evidence" value="ECO:0007669"/>
    <property type="project" value="InterPro"/>
</dbReference>
<feature type="domain" description="SRCR" evidence="10">
    <location>
        <begin position="650"/>
        <end position="750"/>
    </location>
</feature>
<sequence length="1436" mass="154910">MSFEAWGLCAIIISLICGNSTGQQLRLVGGSSESEGRVEVFENGEWGTVCDDLWDESDATVVCQQLGYSSVETVDASDSFPVGSGRIWFDDVQCTGSETTLRDCTMNGVGVHNCAHYEDVAVICSSEIETRVRLVGGSTPSEGRVEVYHRGEWGTVCDDLWDINDGHVVCRELGYYGAERVLQSAEFGQGTGKIWYDDVDCIGDEANLRYCSRAVTGSGINSCSHSEDAGVQCIVNEYEGDIRLAGGNQHSEGRVEIFLNGEWGTICDDFWDINDASVVCTQLGFSGAQASYGLAYFGEGSAPILLDDVNCVGNEKSLIDCNKNDFGHNCGHSEDAGVACLDHQRTTNLTPTTIFIPIGVCGVENVFTSVDRANELTPIWLDNLECNGDEVSINDCWQNDVGVHDCGHHEDAAVQCIPESSDLTVRLVNGVGNYEGRVEVFVNGQWGTVCDDLWDISDAHVVCRMLGFSAAVEARRNAYFGTGDDPIWLDNVECIGNETSLSECSSNNLGVHNCQHSEDAGVECSQVSQNVESEIRLIGGSKESEGRVEVYVDGVWGTVCDDEWDIHDADVVCRQLGYSGGESALGFAYFGEGITPILLDNVQCNGNEKSLNDCVKNDIGVHNCAHREDAGVICNDGQQLTTPSTVVSEIRLVAGSKESEGRVEVFVDGVWGTVCDDLWDIHDAEVVCRQLGYSGGESAFGSAYFGEGITPILLDNVQCNGNENSLNDCVKNDIGAHNCAHSEDAGVVCNDGQQLTTPSTVVSEIRLIGGSIESEGRVEVFVDGVWGTVCDDLWDIHDAEVVCRQLGYSGGESAFGSAYFGEGITPILLDDVQCRGNENSLNDCVKNDIGVHNCAHSEDAGVVCNGGQQLTTPSTVVSEIRLVAGSKESEGRVEVFVDGVWGTVCDDDWDILDAEVVCRQLGYSGGESAFRSAYFGEGITPILLDNVQCNGNESSLNDCVKNDIGVHNCGHSEDAGVVCNDGQQLTTPSTGLTNFRLSGAQFWYLGNVEVYIDGQWSPVCDQSWDINDVKVLCRQLGLGEAERPRRESYFGYPLSNGTLNNFECTGNEKDLWTCQHSDAYGNACGTGNAAGAVCKHSEPSIDDFRLVNGNSPNEGRVEILVENEWGTICDDLWDMNDADVVCRELGYIGASEVHLSGFYGEGVGPIWLDNVECEGDENFLSDCDKLPIGTHNCDHNEDVGVVCEPGLPDVINSIRLVNGSDANSGRVEIAINGTWGTVCDDLWDLEDAAVICRQLGYPGANEAYGSSFFGQGSDPIWLDNVECSGNESRLSDCSHNAFGENNCGHLQDAGVVCTTNATQEISDIRLVNGNTTNEGRVEVYVDGEWGTVCDDSWDFYDAVVVCQMLGYPTATGYREQAYYGEGYGQIFLDQVECIGNEESLNDCPKNDIGDTNCGHDEDAGVECSTENVQTTFSPSV</sequence>
<feature type="disulfide bond" evidence="8">
    <location>
        <begin position="386"/>
        <end position="396"/>
    </location>
</feature>
<dbReference type="Gene3D" id="3.10.250.10">
    <property type="entry name" value="SRCR-like domain"/>
    <property type="match status" value="13"/>
</dbReference>
<feature type="disulfide bond" evidence="8">
    <location>
        <begin position="1129"/>
        <end position="1193"/>
    </location>
</feature>
<dbReference type="STRING" id="307972.A0A2G8KAZ2"/>
<dbReference type="FunFam" id="3.10.250.10:FF:000007">
    <property type="entry name" value="Soluble scavenger receptor cysteine-rich domain-containing protein SSC5D"/>
    <property type="match status" value="2"/>
</dbReference>
<feature type="disulfide bond" evidence="8">
    <location>
        <begin position="450"/>
        <end position="514"/>
    </location>
</feature>